<dbReference type="HAMAP" id="MF_00259">
    <property type="entry name" value="GcvT"/>
    <property type="match status" value="1"/>
</dbReference>
<dbReference type="Pfam" id="PF08669">
    <property type="entry name" value="GCV_T_C"/>
    <property type="match status" value="1"/>
</dbReference>
<dbReference type="InterPro" id="IPR006223">
    <property type="entry name" value="GcvT"/>
</dbReference>
<dbReference type="GO" id="GO:0004047">
    <property type="term" value="F:aminomethyltransferase activity"/>
    <property type="evidence" value="ECO:0007669"/>
    <property type="project" value="UniProtKB-EC"/>
</dbReference>
<dbReference type="PIRSF" id="PIRSF006487">
    <property type="entry name" value="GcvT"/>
    <property type="match status" value="1"/>
</dbReference>
<dbReference type="EMBL" id="SPMZ01000016">
    <property type="protein sequence ID" value="NMQ18881.1"/>
    <property type="molecule type" value="Genomic_DNA"/>
</dbReference>
<dbReference type="InterPro" id="IPR029043">
    <property type="entry name" value="GcvT/YgfZ_C"/>
</dbReference>
<dbReference type="NCBIfam" id="NF001567">
    <property type="entry name" value="PRK00389.1"/>
    <property type="match status" value="1"/>
</dbReference>
<dbReference type="Pfam" id="PF01571">
    <property type="entry name" value="GCV_T"/>
    <property type="match status" value="1"/>
</dbReference>
<comment type="function">
    <text evidence="7">The glycine cleavage system catalyzes the degradation of glycine.</text>
</comment>
<proteinExistence type="inferred from homology"/>
<comment type="subunit">
    <text evidence="7">The glycine cleavage system is composed of four proteins: P, T, L and H.</text>
</comment>
<accession>A0ABX1THN1</accession>
<dbReference type="InterPro" id="IPR013977">
    <property type="entry name" value="GcvT_C"/>
</dbReference>
<evidence type="ECO:0000259" key="8">
    <source>
        <dbReference type="Pfam" id="PF01571"/>
    </source>
</evidence>
<dbReference type="PANTHER" id="PTHR43757">
    <property type="entry name" value="AMINOMETHYLTRANSFERASE"/>
    <property type="match status" value="1"/>
</dbReference>
<dbReference type="Gene3D" id="4.10.1250.10">
    <property type="entry name" value="Aminomethyltransferase fragment"/>
    <property type="match status" value="1"/>
</dbReference>
<dbReference type="InterPro" id="IPR022903">
    <property type="entry name" value="GcvT_bac"/>
</dbReference>
<reference evidence="10 11" key="1">
    <citation type="submission" date="2019-03" db="EMBL/GenBank/DDBJ databases">
        <title>Metabolic reconstructions from genomes of highly enriched 'Candidatus Accumulibacter' and 'Candidatus Competibacter' bioreactor populations.</title>
        <authorList>
            <person name="Annavajhala M.K."/>
            <person name="Welles L."/>
            <person name="Abbas B."/>
            <person name="Sorokin D."/>
            <person name="Park H."/>
            <person name="Van Loosdrecht M."/>
            <person name="Chandran K."/>
        </authorList>
    </citation>
    <scope>NUCLEOTIDE SEQUENCE [LARGE SCALE GENOMIC DNA]</scope>
    <source>
        <strain evidence="10 11">SBR_G</strain>
    </source>
</reference>
<keyword evidence="3 7" id="KW-0032">Aminotransferase</keyword>
<dbReference type="Gene3D" id="2.40.30.110">
    <property type="entry name" value="Aminomethyltransferase beta-barrel domains"/>
    <property type="match status" value="1"/>
</dbReference>
<organism evidence="10 11">
    <name type="scientific">Candidatus Competibacter phosphatis</name>
    <dbReference type="NCBI Taxonomy" id="221280"/>
    <lineage>
        <taxon>Bacteria</taxon>
        <taxon>Pseudomonadati</taxon>
        <taxon>Pseudomonadota</taxon>
        <taxon>Gammaproteobacteria</taxon>
        <taxon>Candidatus Competibacteraceae</taxon>
        <taxon>Candidatus Competibacter</taxon>
    </lineage>
</organism>
<dbReference type="InterPro" id="IPR028896">
    <property type="entry name" value="GcvT/YgfZ/DmdA"/>
</dbReference>
<evidence type="ECO:0000256" key="6">
    <source>
        <dbReference type="ARBA" id="ARBA00047665"/>
    </source>
</evidence>
<comment type="catalytic activity">
    <reaction evidence="6 7">
        <text>N(6)-[(R)-S(8)-aminomethyldihydrolipoyl]-L-lysyl-[protein] + (6S)-5,6,7,8-tetrahydrofolate = N(6)-[(R)-dihydrolipoyl]-L-lysyl-[protein] + (6R)-5,10-methylene-5,6,7,8-tetrahydrofolate + NH4(+)</text>
        <dbReference type="Rhea" id="RHEA:16945"/>
        <dbReference type="Rhea" id="RHEA-COMP:10475"/>
        <dbReference type="Rhea" id="RHEA-COMP:10492"/>
        <dbReference type="ChEBI" id="CHEBI:15636"/>
        <dbReference type="ChEBI" id="CHEBI:28938"/>
        <dbReference type="ChEBI" id="CHEBI:57453"/>
        <dbReference type="ChEBI" id="CHEBI:83100"/>
        <dbReference type="ChEBI" id="CHEBI:83143"/>
        <dbReference type="EC" id="2.1.2.10"/>
    </reaction>
</comment>
<dbReference type="InterPro" id="IPR027266">
    <property type="entry name" value="TrmE/GcvT-like"/>
</dbReference>
<gene>
    <name evidence="7 10" type="primary">gcvT</name>
    <name evidence="10" type="ORF">E4P82_06455</name>
</gene>
<evidence type="ECO:0000256" key="4">
    <source>
        <dbReference type="ARBA" id="ARBA00022679"/>
    </source>
</evidence>
<comment type="caution">
    <text evidence="10">The sequence shown here is derived from an EMBL/GenBank/DDBJ whole genome shotgun (WGS) entry which is preliminary data.</text>
</comment>
<dbReference type="SUPFAM" id="SSF101790">
    <property type="entry name" value="Aminomethyltransferase beta-barrel domain"/>
    <property type="match status" value="1"/>
</dbReference>
<dbReference type="Gene3D" id="3.30.1360.120">
    <property type="entry name" value="Probable tRNA modification gtpase trme, domain 1"/>
    <property type="match status" value="1"/>
</dbReference>
<evidence type="ECO:0000256" key="3">
    <source>
        <dbReference type="ARBA" id="ARBA00022576"/>
    </source>
</evidence>
<dbReference type="SUPFAM" id="SSF103025">
    <property type="entry name" value="Folate-binding domain"/>
    <property type="match status" value="1"/>
</dbReference>
<evidence type="ECO:0000313" key="10">
    <source>
        <dbReference type="EMBL" id="NMQ18881.1"/>
    </source>
</evidence>
<comment type="similarity">
    <text evidence="1 7">Belongs to the GcvT family.</text>
</comment>
<dbReference type="PANTHER" id="PTHR43757:SF2">
    <property type="entry name" value="AMINOMETHYLTRANSFERASE, MITOCHONDRIAL"/>
    <property type="match status" value="1"/>
</dbReference>
<sequence length="362" mass="39562">MAKRTPLYARHAALGAKLVDFGGWDMPLHYGSQLDEHHRVRRVAGVFDVSHMTVVDFADPDPTRALLRHLLANDVARLYPGKALYTCMLNEAGGVIDDLIVYDRGETGYRLVLNAATRDKDLTWIAPHAERFGAAWRERDDLAMLAVQGPEALARLESVLGADTLTAVRALKPFHALETDHGFIARTGYTGEDGVEILPSAATVPELWDQIVAAGVAPCGLGARDTLRLEAGMNLYGRDMDETTTPLVSGLGWTVAWEPAERDFIGRAALERQRATGAPQTFVGLVLEERGVLRGHQHVFDDGREIGQITSGTFSPTLNRAIALARVDTGVGARCQVEIRGKRLPARVVKPPFVRHGRALIE</sequence>
<name>A0ABX1THN1_9GAMM</name>
<feature type="domain" description="GCVT N-terminal" evidence="8">
    <location>
        <begin position="7"/>
        <end position="258"/>
    </location>
</feature>
<dbReference type="InterPro" id="IPR006222">
    <property type="entry name" value="GCVT_N"/>
</dbReference>
<dbReference type="NCBIfam" id="TIGR00528">
    <property type="entry name" value="gcvT"/>
    <property type="match status" value="1"/>
</dbReference>
<feature type="domain" description="Aminomethyltransferase C-terminal" evidence="9">
    <location>
        <begin position="282"/>
        <end position="354"/>
    </location>
</feature>
<evidence type="ECO:0000259" key="9">
    <source>
        <dbReference type="Pfam" id="PF08669"/>
    </source>
</evidence>
<evidence type="ECO:0000313" key="11">
    <source>
        <dbReference type="Proteomes" id="UP000760480"/>
    </source>
</evidence>
<dbReference type="Proteomes" id="UP000760480">
    <property type="component" value="Unassembled WGS sequence"/>
</dbReference>
<evidence type="ECO:0000256" key="7">
    <source>
        <dbReference type="HAMAP-Rule" id="MF_00259"/>
    </source>
</evidence>
<keyword evidence="4 7" id="KW-0808">Transferase</keyword>
<dbReference type="EC" id="2.1.2.10" evidence="2 7"/>
<keyword evidence="11" id="KW-1185">Reference proteome</keyword>
<evidence type="ECO:0000256" key="2">
    <source>
        <dbReference type="ARBA" id="ARBA00012616"/>
    </source>
</evidence>
<evidence type="ECO:0000256" key="1">
    <source>
        <dbReference type="ARBA" id="ARBA00008609"/>
    </source>
</evidence>
<evidence type="ECO:0000256" key="5">
    <source>
        <dbReference type="ARBA" id="ARBA00031395"/>
    </source>
</evidence>
<protein>
    <recommendedName>
        <fullName evidence="2 7">Aminomethyltransferase</fullName>
        <ecNumber evidence="2 7">2.1.2.10</ecNumber>
    </recommendedName>
    <alternativeName>
        <fullName evidence="5 7">Glycine cleavage system T protein</fullName>
    </alternativeName>
</protein>
<dbReference type="Gene3D" id="3.30.70.1400">
    <property type="entry name" value="Aminomethyltransferase beta-barrel domains"/>
    <property type="match status" value="1"/>
</dbReference>